<keyword evidence="4" id="KW-1185">Reference proteome</keyword>
<feature type="transmembrane region" description="Helical" evidence="1">
    <location>
        <begin position="286"/>
        <end position="310"/>
    </location>
</feature>
<feature type="transmembrane region" description="Helical" evidence="1">
    <location>
        <begin position="331"/>
        <end position="351"/>
    </location>
</feature>
<dbReference type="PANTHER" id="PTHR30590:SF2">
    <property type="entry name" value="INNER MEMBRANE PROTEIN"/>
    <property type="match status" value="1"/>
</dbReference>
<feature type="domain" description="DUF418" evidence="2">
    <location>
        <begin position="234"/>
        <end position="396"/>
    </location>
</feature>
<accession>A0A172TMP9</accession>
<feature type="transmembrane region" description="Helical" evidence="1">
    <location>
        <begin position="252"/>
        <end position="274"/>
    </location>
</feature>
<name>A0A172TMP9_9BACL</name>
<dbReference type="PATRIC" id="fig|1178515.4.peg.4270"/>
<feature type="transmembrane region" description="Helical" evidence="1">
    <location>
        <begin position="79"/>
        <end position="99"/>
    </location>
</feature>
<dbReference type="RefSeq" id="WP_068610109.1">
    <property type="nucleotide sequence ID" value="NZ_CP011388.1"/>
</dbReference>
<dbReference type="KEGG" id="pswu:SY83_21075"/>
<proteinExistence type="predicted"/>
<dbReference type="InterPro" id="IPR007349">
    <property type="entry name" value="DUF418"/>
</dbReference>
<dbReference type="AlphaFoldDB" id="A0A172TMP9"/>
<feature type="transmembrane region" description="Helical" evidence="1">
    <location>
        <begin position="135"/>
        <end position="151"/>
    </location>
</feature>
<feature type="transmembrane region" description="Helical" evidence="1">
    <location>
        <begin position="111"/>
        <end position="129"/>
    </location>
</feature>
<organism evidence="3 4">
    <name type="scientific">Paenibacillus swuensis</name>
    <dbReference type="NCBI Taxonomy" id="1178515"/>
    <lineage>
        <taxon>Bacteria</taxon>
        <taxon>Bacillati</taxon>
        <taxon>Bacillota</taxon>
        <taxon>Bacilli</taxon>
        <taxon>Bacillales</taxon>
        <taxon>Paenibacillaceae</taxon>
        <taxon>Paenibacillus</taxon>
    </lineage>
</organism>
<reference evidence="3 4" key="1">
    <citation type="submission" date="2015-01" db="EMBL/GenBank/DDBJ databases">
        <title>Paenibacillus swuensis/DY6/whole genome sequencing.</title>
        <authorList>
            <person name="Kim M.K."/>
            <person name="Srinivasan S."/>
            <person name="Lee J.-J."/>
        </authorList>
    </citation>
    <scope>NUCLEOTIDE SEQUENCE [LARGE SCALE GENOMIC DNA]</scope>
    <source>
        <strain evidence="3 4">DY6</strain>
    </source>
</reference>
<dbReference type="EMBL" id="CP011388">
    <property type="protein sequence ID" value="ANE48359.1"/>
    <property type="molecule type" value="Genomic_DNA"/>
</dbReference>
<keyword evidence="1" id="KW-1133">Transmembrane helix</keyword>
<protein>
    <recommendedName>
        <fullName evidence="2">DUF418 domain-containing protein</fullName>
    </recommendedName>
</protein>
<dbReference type="STRING" id="1178515.SY83_21075"/>
<dbReference type="InterPro" id="IPR052529">
    <property type="entry name" value="Bact_Transport_Assoc"/>
</dbReference>
<feature type="transmembrane region" description="Helical" evidence="1">
    <location>
        <begin position="357"/>
        <end position="377"/>
    </location>
</feature>
<evidence type="ECO:0000259" key="2">
    <source>
        <dbReference type="Pfam" id="PF04235"/>
    </source>
</evidence>
<dbReference type="OrthoDB" id="2388539at2"/>
<keyword evidence="1" id="KW-0472">Membrane</keyword>
<keyword evidence="1" id="KW-0812">Transmembrane</keyword>
<dbReference type="Proteomes" id="UP000076927">
    <property type="component" value="Chromosome"/>
</dbReference>
<feature type="transmembrane region" description="Helical" evidence="1">
    <location>
        <begin position="158"/>
        <end position="179"/>
    </location>
</feature>
<gene>
    <name evidence="3" type="ORF">SY83_21075</name>
</gene>
<feature type="transmembrane region" description="Helical" evidence="1">
    <location>
        <begin position="207"/>
        <end position="231"/>
    </location>
</feature>
<evidence type="ECO:0000256" key="1">
    <source>
        <dbReference type="SAM" id="Phobius"/>
    </source>
</evidence>
<dbReference type="PANTHER" id="PTHR30590">
    <property type="entry name" value="INNER MEMBRANE PROTEIN"/>
    <property type="match status" value="1"/>
</dbReference>
<sequence length="399" mass="44096">MRSNYEKSNPSTKPSRLSVVERSLAPDLGRGFMLMLIIIAHAPVYLFSSEHFMLTRPLGENALDNIVNLIGLLFVDNRAYPMFAVLFGYGLATMVAKQMDRGMSEKQVKRLLQRRSLLLIAFGFLHLIIIGGADILATYGVAGLLFGWLVFKDGRTQLRIILVLGLLYLILIPTVWMQLFPLMTGEELDLGLTASHTYLQLAEEHALAFPIFILFNLLLYPMVLIIVVGIWSSRKRWLDNPRQYHVQLRRMAAGGIGISVIGGLPYALVGANVWSPPSGWVSCFFILHIITGAAGGLGYTSLIALISDAVRHTVPKMTGWLASVGKRSLTFYIYQETMLVLLLSPVALGLGGTIGSAGAFVLAVIIWLSGVGIAVWLEERGWNGPADALLRRLVYRQER</sequence>
<dbReference type="Pfam" id="PF04235">
    <property type="entry name" value="DUF418"/>
    <property type="match status" value="1"/>
</dbReference>
<feature type="transmembrane region" description="Helical" evidence="1">
    <location>
        <begin position="31"/>
        <end position="48"/>
    </location>
</feature>
<evidence type="ECO:0000313" key="3">
    <source>
        <dbReference type="EMBL" id="ANE48359.1"/>
    </source>
</evidence>
<evidence type="ECO:0000313" key="4">
    <source>
        <dbReference type="Proteomes" id="UP000076927"/>
    </source>
</evidence>